<keyword evidence="7 8" id="KW-0472">Membrane</keyword>
<feature type="transmembrane region" description="Helical" evidence="8">
    <location>
        <begin position="75"/>
        <end position="93"/>
    </location>
</feature>
<feature type="transmembrane region" description="Helical" evidence="8">
    <location>
        <begin position="137"/>
        <end position="169"/>
    </location>
</feature>
<evidence type="ECO:0000313" key="9">
    <source>
        <dbReference type="EMBL" id="MCK7615928.1"/>
    </source>
</evidence>
<dbReference type="InterPro" id="IPR002781">
    <property type="entry name" value="TM_pro_TauE-like"/>
</dbReference>
<dbReference type="InterPro" id="IPR052017">
    <property type="entry name" value="TSUP"/>
</dbReference>
<evidence type="ECO:0000256" key="4">
    <source>
        <dbReference type="ARBA" id="ARBA00022475"/>
    </source>
</evidence>
<dbReference type="Pfam" id="PF01925">
    <property type="entry name" value="TauE"/>
    <property type="match status" value="1"/>
</dbReference>
<feature type="transmembrane region" description="Helical" evidence="8">
    <location>
        <begin position="7"/>
        <end position="34"/>
    </location>
</feature>
<feature type="transmembrane region" description="Helical" evidence="8">
    <location>
        <begin position="99"/>
        <end position="117"/>
    </location>
</feature>
<feature type="transmembrane region" description="Helical" evidence="8">
    <location>
        <begin position="230"/>
        <end position="248"/>
    </location>
</feature>
<evidence type="ECO:0000256" key="3">
    <source>
        <dbReference type="ARBA" id="ARBA00022448"/>
    </source>
</evidence>
<comment type="caution">
    <text evidence="9">The sequence shown here is derived from an EMBL/GenBank/DDBJ whole genome shotgun (WGS) entry which is preliminary data.</text>
</comment>
<evidence type="ECO:0000256" key="6">
    <source>
        <dbReference type="ARBA" id="ARBA00022989"/>
    </source>
</evidence>
<protein>
    <recommendedName>
        <fullName evidence="8">Probable membrane transporter protein</fullName>
    </recommendedName>
</protein>
<proteinExistence type="inferred from homology"/>
<gene>
    <name evidence="9" type="ORF">M0H32_27540</name>
</gene>
<feature type="transmembrane region" description="Helical" evidence="8">
    <location>
        <begin position="181"/>
        <end position="202"/>
    </location>
</feature>
<comment type="similarity">
    <text evidence="2 8">Belongs to the 4-toluene sulfonate uptake permease (TSUP) (TC 2.A.102) family.</text>
</comment>
<evidence type="ECO:0000256" key="5">
    <source>
        <dbReference type="ARBA" id="ARBA00022692"/>
    </source>
</evidence>
<evidence type="ECO:0000256" key="8">
    <source>
        <dbReference type="RuleBase" id="RU363041"/>
    </source>
</evidence>
<dbReference type="Proteomes" id="UP001431221">
    <property type="component" value="Unassembled WGS sequence"/>
</dbReference>
<accession>A0ABT0H4A7</accession>
<name>A0ABT0H4A7_9HYPH</name>
<dbReference type="PANTHER" id="PTHR30269:SF0">
    <property type="entry name" value="MEMBRANE TRANSPORTER PROTEIN YFCA-RELATED"/>
    <property type="match status" value="1"/>
</dbReference>
<dbReference type="RefSeq" id="WP_248159822.1">
    <property type="nucleotide sequence ID" value="NZ_JALNMJ010000035.1"/>
</dbReference>
<evidence type="ECO:0000256" key="7">
    <source>
        <dbReference type="ARBA" id="ARBA00023136"/>
    </source>
</evidence>
<dbReference type="PANTHER" id="PTHR30269">
    <property type="entry name" value="TRANSMEMBRANE PROTEIN YFCA"/>
    <property type="match status" value="1"/>
</dbReference>
<comment type="subcellular location">
    <subcellularLocation>
        <location evidence="1 8">Cell membrane</location>
        <topology evidence="1 8">Multi-pass membrane protein</topology>
    </subcellularLocation>
</comment>
<sequence>MDAVQIAILMGIGLIGGAWNAIAGGATLFTFPALMAAGLPPVAANATNYLALLPSNAAVLPAYRDELRGLGSKLMPLLVVSGLGAVTGSLLLLVSDPDLFVVLIPFLILLATLLFAFGDALRKRVLAIVGETRGSGLIYAALFVSSIYGGYFGAGLGIILLAIAQIMGFTDFHVGNSIKNLLATSFTILSILVFGVGGLISWPEAFTMMVGSTIGGYYGGRFAKKVNQKVLRGLVTGFGVLLSVVYFARTFG</sequence>
<keyword evidence="3" id="KW-0813">Transport</keyword>
<keyword evidence="5 8" id="KW-0812">Transmembrane</keyword>
<evidence type="ECO:0000256" key="1">
    <source>
        <dbReference type="ARBA" id="ARBA00004651"/>
    </source>
</evidence>
<keyword evidence="10" id="KW-1185">Reference proteome</keyword>
<keyword evidence="6 8" id="KW-1133">Transmembrane helix</keyword>
<reference evidence="9" key="1">
    <citation type="submission" date="2022-04" db="EMBL/GenBank/DDBJ databases">
        <title>Roseibium sp. CAU 1639 isolated from mud.</title>
        <authorList>
            <person name="Kim W."/>
        </authorList>
    </citation>
    <scope>NUCLEOTIDE SEQUENCE</scope>
    <source>
        <strain evidence="9">CAU 1639</strain>
    </source>
</reference>
<evidence type="ECO:0000256" key="2">
    <source>
        <dbReference type="ARBA" id="ARBA00009142"/>
    </source>
</evidence>
<evidence type="ECO:0000313" key="10">
    <source>
        <dbReference type="Proteomes" id="UP001431221"/>
    </source>
</evidence>
<organism evidence="9 10">
    <name type="scientific">Roseibium sediminicola</name>
    <dbReference type="NCBI Taxonomy" id="2933272"/>
    <lineage>
        <taxon>Bacteria</taxon>
        <taxon>Pseudomonadati</taxon>
        <taxon>Pseudomonadota</taxon>
        <taxon>Alphaproteobacteria</taxon>
        <taxon>Hyphomicrobiales</taxon>
        <taxon>Stappiaceae</taxon>
        <taxon>Roseibium</taxon>
    </lineage>
</organism>
<keyword evidence="4 8" id="KW-1003">Cell membrane</keyword>
<dbReference type="EMBL" id="JALNMJ010000035">
    <property type="protein sequence ID" value="MCK7615928.1"/>
    <property type="molecule type" value="Genomic_DNA"/>
</dbReference>